<evidence type="ECO:0000313" key="2">
    <source>
        <dbReference type="EMBL" id="GEU29299.1"/>
    </source>
</evidence>
<accession>A0A699GHI5</accession>
<dbReference type="EMBL" id="BKCJ010000057">
    <property type="protein sequence ID" value="GEU29299.1"/>
    <property type="molecule type" value="Genomic_DNA"/>
</dbReference>
<feature type="region of interest" description="Disordered" evidence="1">
    <location>
        <begin position="1"/>
        <end position="61"/>
    </location>
</feature>
<reference evidence="2" key="1">
    <citation type="journal article" date="2019" name="Sci. Rep.">
        <title>Draft genome of Tanacetum cinerariifolium, the natural source of mosquito coil.</title>
        <authorList>
            <person name="Yamashiro T."/>
            <person name="Shiraishi A."/>
            <person name="Satake H."/>
            <person name="Nakayama K."/>
        </authorList>
    </citation>
    <scope>NUCLEOTIDE SEQUENCE</scope>
</reference>
<feature type="compositionally biased region" description="Basic and acidic residues" evidence="1">
    <location>
        <begin position="20"/>
        <end position="30"/>
    </location>
</feature>
<comment type="caution">
    <text evidence="2">The sequence shown here is derived from an EMBL/GenBank/DDBJ whole genome shotgun (WGS) entry which is preliminary data.</text>
</comment>
<organism evidence="2">
    <name type="scientific">Tanacetum cinerariifolium</name>
    <name type="common">Dalmatian daisy</name>
    <name type="synonym">Chrysanthemum cinerariifolium</name>
    <dbReference type="NCBI Taxonomy" id="118510"/>
    <lineage>
        <taxon>Eukaryota</taxon>
        <taxon>Viridiplantae</taxon>
        <taxon>Streptophyta</taxon>
        <taxon>Embryophyta</taxon>
        <taxon>Tracheophyta</taxon>
        <taxon>Spermatophyta</taxon>
        <taxon>Magnoliopsida</taxon>
        <taxon>eudicotyledons</taxon>
        <taxon>Gunneridae</taxon>
        <taxon>Pentapetalae</taxon>
        <taxon>asterids</taxon>
        <taxon>campanulids</taxon>
        <taxon>Asterales</taxon>
        <taxon>Asteraceae</taxon>
        <taxon>Asteroideae</taxon>
        <taxon>Anthemideae</taxon>
        <taxon>Anthemidinae</taxon>
        <taxon>Tanacetum</taxon>
    </lineage>
</organism>
<sequence length="269" mass="29396">MKPKRKDTQVPQPSDPIKNVPDEAVHKELGDSLVRAATTTSSLEAKQDNESSGNEESLGEDAFKQERIDAIDAYEEIILVSIQDKVVGNDDDKEMFDVDVLDGEEVFVAKHEVAIKGVNNEVKVVKEVVEVINTVKLIIDDAHISAAGNKVSTASAATTVSVATTTAATTTTAPITTLGDITLAQALKEIKSTKPKEKGIDIQELGKLAPTKSSQQSQDKGKGILIEPIIEHVKPMKRKDQIRFDEKATLKLQAAFNEEERLQERMLKK</sequence>
<dbReference type="AlphaFoldDB" id="A0A699GHI5"/>
<gene>
    <name evidence="2" type="ORF">Tci_001277</name>
</gene>
<proteinExistence type="predicted"/>
<name>A0A699GHI5_TANCI</name>
<evidence type="ECO:0000256" key="1">
    <source>
        <dbReference type="SAM" id="MobiDB-lite"/>
    </source>
</evidence>
<protein>
    <submittedName>
        <fullName evidence="2">Uncharacterized protein</fullName>
    </submittedName>
</protein>